<dbReference type="Pfam" id="PF07944">
    <property type="entry name" value="Beta-AFase-like_GH127_cat"/>
    <property type="match status" value="1"/>
</dbReference>
<keyword evidence="6" id="KW-1185">Reference proteome</keyword>
<dbReference type="RefSeq" id="WP_239069166.1">
    <property type="nucleotide sequence ID" value="NZ_BONP01000009.1"/>
</dbReference>
<gene>
    <name evidence="5" type="ORF">Cph01nite_18880</name>
</gene>
<dbReference type="InterPro" id="IPR012878">
    <property type="entry name" value="Beta-AFase-like_GH127_cat"/>
</dbReference>
<dbReference type="InterPro" id="IPR049046">
    <property type="entry name" value="Beta-AFase-like_GH127_middle"/>
</dbReference>
<dbReference type="InterPro" id="IPR008928">
    <property type="entry name" value="6-hairpin_glycosidase_sf"/>
</dbReference>
<evidence type="ECO:0000313" key="6">
    <source>
        <dbReference type="Proteomes" id="UP000614741"/>
    </source>
</evidence>
<dbReference type="Proteomes" id="UP000614741">
    <property type="component" value="Unassembled WGS sequence"/>
</dbReference>
<dbReference type="PANTHER" id="PTHR31151:SF0">
    <property type="entry name" value="PROLINE-TRNA LIGASE (DUF1680)"/>
    <property type="match status" value="1"/>
</dbReference>
<name>A0ABQ4DL92_9CELL</name>
<feature type="domain" description="Non-reducing end beta-L-arabinofuranosidase-like GH127 catalytic" evidence="1">
    <location>
        <begin position="23"/>
        <end position="396"/>
    </location>
</feature>
<dbReference type="Pfam" id="PF16375">
    <property type="entry name" value="DUF4986"/>
    <property type="match status" value="1"/>
</dbReference>
<sequence length="761" mass="80363">MSTVAPTPPVAAPDAAAPFGLAAVRLTDGPFAAAQRTAREYLLGLRPDRLLAPFRREAGLPAVAEPYGSWESIGLDGHVGGHALSAVALQWAATGDERAADLARALVDGLVTCQDALGTGYVGGVPGGVALWESVAAGGAQAGTFDLGGAWVPWYNVHKTYAGLIDAARYAPADVAARARDAAVRLGDWGVALSDRLDDDAFARMLRTEFGGMCEAYGDLADLTGDPRYAALARRFADETLLAPLREGRDALDGLHANTQVAKVVGWPGIGEVGAAAAFVRTVLDHRTLAFGGNSVSEHFTPDAAAHVTHREGPESCNTANMLEVERRLYAATGDVTLLDAAERQLVDHVLSAQHPAGGFVYFTPARPGHYRVYSTRDACMWCCVGTALETYARLGELAYAHAGDGLLVNLPVPSTLHWAERGVRVRLASTYPTPGPVTDVALTVDVDAPTDLAVHVRRPAWALDEVVLTVDGVVVPPVAERAGYTTVRRTWRGGETLAWRLVAGPAVERLPGDDGWVALRWGPAVLAARGDTDDLVGLRADDSRMGHVAHGPLRPLADAPLLVGSDDALAAALRPRDDGTFVLDRAPDAPVVLEPFHGLHDARYTLYFPVVPDAAHVGARRAALAALDDEQLGLAARTVDAVACGEQQPETDHHYAGADTWTGAVDGRHWRATRDRFSYRLTDPDGRGAVLRITYLARPGRARVLWGGEEVGRLDVGSADGGLRSVDLAVTSGSHEVVVLADGDPTPPVVAVRLLTGPPA</sequence>
<feature type="domain" description="Non-reducing end beta-L-arabinofuranosidase-like GH127 middle" evidence="4">
    <location>
        <begin position="407"/>
        <end position="500"/>
    </location>
</feature>
<evidence type="ECO:0000259" key="2">
    <source>
        <dbReference type="Pfam" id="PF16375"/>
    </source>
</evidence>
<evidence type="ECO:0000259" key="4">
    <source>
        <dbReference type="Pfam" id="PF20736"/>
    </source>
</evidence>
<dbReference type="SUPFAM" id="SSF48208">
    <property type="entry name" value="Six-hairpin glycosidases"/>
    <property type="match status" value="1"/>
</dbReference>
<evidence type="ECO:0000259" key="3">
    <source>
        <dbReference type="Pfam" id="PF20620"/>
    </source>
</evidence>
<feature type="domain" description="Glycoside hydrolase GH146 substrate-binding" evidence="3">
    <location>
        <begin position="635"/>
        <end position="732"/>
    </location>
</feature>
<dbReference type="InterPro" id="IPR032275">
    <property type="entry name" value="DUF4986"/>
</dbReference>
<evidence type="ECO:0000313" key="5">
    <source>
        <dbReference type="EMBL" id="GIG40126.1"/>
    </source>
</evidence>
<feature type="domain" description="DUF4986" evidence="2">
    <location>
        <begin position="533"/>
        <end position="609"/>
    </location>
</feature>
<evidence type="ECO:0008006" key="7">
    <source>
        <dbReference type="Google" id="ProtNLM"/>
    </source>
</evidence>
<proteinExistence type="predicted"/>
<comment type="caution">
    <text evidence="5">The sequence shown here is derived from an EMBL/GenBank/DDBJ whole genome shotgun (WGS) entry which is preliminary data.</text>
</comment>
<accession>A0ABQ4DL92</accession>
<dbReference type="Pfam" id="PF20736">
    <property type="entry name" value="Glyco_hydro127M"/>
    <property type="match status" value="1"/>
</dbReference>
<protein>
    <recommendedName>
        <fullName evidence="7">Glycosyl hydrolase</fullName>
    </recommendedName>
</protein>
<reference evidence="5 6" key="1">
    <citation type="submission" date="2021-01" db="EMBL/GenBank/DDBJ databases">
        <title>Whole genome shotgun sequence of Cellulomonas phragmiteti NBRC 110785.</title>
        <authorList>
            <person name="Komaki H."/>
            <person name="Tamura T."/>
        </authorList>
    </citation>
    <scope>NUCLEOTIDE SEQUENCE [LARGE SCALE GENOMIC DNA]</scope>
    <source>
        <strain evidence="5 6">NBRC 110785</strain>
    </source>
</reference>
<dbReference type="Pfam" id="PF20620">
    <property type="entry name" value="DUF6805"/>
    <property type="match status" value="1"/>
</dbReference>
<dbReference type="InterPro" id="IPR046544">
    <property type="entry name" value="GH146_SB_dom"/>
</dbReference>
<dbReference type="EMBL" id="BONP01000009">
    <property type="protein sequence ID" value="GIG40126.1"/>
    <property type="molecule type" value="Genomic_DNA"/>
</dbReference>
<organism evidence="5 6">
    <name type="scientific">Cellulomonas phragmiteti</name>
    <dbReference type="NCBI Taxonomy" id="478780"/>
    <lineage>
        <taxon>Bacteria</taxon>
        <taxon>Bacillati</taxon>
        <taxon>Actinomycetota</taxon>
        <taxon>Actinomycetes</taxon>
        <taxon>Micrococcales</taxon>
        <taxon>Cellulomonadaceae</taxon>
        <taxon>Cellulomonas</taxon>
    </lineage>
</organism>
<evidence type="ECO:0000259" key="1">
    <source>
        <dbReference type="Pfam" id="PF07944"/>
    </source>
</evidence>
<dbReference type="PANTHER" id="PTHR31151">
    <property type="entry name" value="PROLINE-TRNA LIGASE (DUF1680)"/>
    <property type="match status" value="1"/>
</dbReference>